<gene>
    <name evidence="10" type="ORF">Cgig2_028228</name>
</gene>
<feature type="compositionally biased region" description="Low complexity" evidence="7">
    <location>
        <begin position="137"/>
        <end position="152"/>
    </location>
</feature>
<dbReference type="GO" id="GO:0003700">
    <property type="term" value="F:DNA-binding transcription factor activity"/>
    <property type="evidence" value="ECO:0007669"/>
    <property type="project" value="InterPro"/>
</dbReference>
<keyword evidence="3" id="KW-0805">Transcription regulation</keyword>
<feature type="region of interest" description="Disordered" evidence="7">
    <location>
        <begin position="119"/>
        <end position="155"/>
    </location>
</feature>
<feature type="compositionally biased region" description="Basic residues" evidence="7">
    <location>
        <begin position="119"/>
        <end position="132"/>
    </location>
</feature>
<keyword evidence="6" id="KW-0539">Nucleus</keyword>
<dbReference type="PROSITE" id="PS50090">
    <property type="entry name" value="MYB_LIKE"/>
    <property type="match status" value="2"/>
</dbReference>
<evidence type="ECO:0000256" key="5">
    <source>
        <dbReference type="ARBA" id="ARBA00023163"/>
    </source>
</evidence>
<evidence type="ECO:0000256" key="3">
    <source>
        <dbReference type="ARBA" id="ARBA00023015"/>
    </source>
</evidence>
<dbReference type="InterPro" id="IPR009057">
    <property type="entry name" value="Homeodomain-like_sf"/>
</dbReference>
<keyword evidence="4" id="KW-0238">DNA-binding</keyword>
<evidence type="ECO:0000259" key="8">
    <source>
        <dbReference type="PROSITE" id="PS50090"/>
    </source>
</evidence>
<dbReference type="Pfam" id="PF00249">
    <property type="entry name" value="Myb_DNA-binding"/>
    <property type="match status" value="2"/>
</dbReference>
<dbReference type="EMBL" id="JAKOGI010000129">
    <property type="protein sequence ID" value="KAJ8443005.1"/>
    <property type="molecule type" value="Genomic_DNA"/>
</dbReference>
<dbReference type="CDD" id="cd00167">
    <property type="entry name" value="SANT"/>
    <property type="match status" value="2"/>
</dbReference>
<feature type="domain" description="HTH myb-type" evidence="9">
    <location>
        <begin position="13"/>
        <end position="69"/>
    </location>
</feature>
<feature type="domain" description="Myb-like" evidence="8">
    <location>
        <begin position="66"/>
        <end position="116"/>
    </location>
</feature>
<dbReference type="InterPro" id="IPR001005">
    <property type="entry name" value="SANT/Myb"/>
</dbReference>
<evidence type="ECO:0000256" key="4">
    <source>
        <dbReference type="ARBA" id="ARBA00023125"/>
    </source>
</evidence>
<dbReference type="GO" id="GO:0043565">
    <property type="term" value="F:sequence-specific DNA binding"/>
    <property type="evidence" value="ECO:0007669"/>
    <property type="project" value="InterPro"/>
</dbReference>
<comment type="caution">
    <text evidence="10">The sequence shown here is derived from an EMBL/GenBank/DDBJ whole genome shotgun (WGS) entry which is preliminary data.</text>
</comment>
<dbReference type="OrthoDB" id="2143914at2759"/>
<accession>A0A9Q1KHE4</accession>
<dbReference type="FunFam" id="1.10.10.60:FF:000011">
    <property type="entry name" value="Myb transcription factor"/>
    <property type="match status" value="1"/>
</dbReference>
<evidence type="ECO:0000259" key="9">
    <source>
        <dbReference type="PROSITE" id="PS51294"/>
    </source>
</evidence>
<evidence type="ECO:0000256" key="1">
    <source>
        <dbReference type="ARBA" id="ARBA00004123"/>
    </source>
</evidence>
<feature type="domain" description="HTH myb-type" evidence="9">
    <location>
        <begin position="70"/>
        <end position="120"/>
    </location>
</feature>
<sequence>MVGLMGWSSVAPAQDWRKGPWTPEEDKLLFDYVTLHGEGRWSSVARCAGLNRSGKSCRLRWVNYLRPGLKRGQITPQEEGIIIELHSLWGNKWSTIARYLPGRTDNEIKNYWRTHFKKKERSTRKASQRKKSQNMIKQAKPAQLLQKQQLEAPKTETSMIPMEELPVSTREQQINQHLITASYPTQADKQELLFMYPNPAIEEQNLIINPSSSTWIDAMCHDQDGSWWGSLWNLGDQTPTEKPLADQLQQQDQYCSKVALVQQNQATIPDINANNSGFSWAGDMNNLYNIEGCIF</sequence>
<dbReference type="Gene3D" id="1.10.10.60">
    <property type="entry name" value="Homeodomain-like"/>
    <property type="match status" value="2"/>
</dbReference>
<evidence type="ECO:0000256" key="7">
    <source>
        <dbReference type="SAM" id="MobiDB-lite"/>
    </source>
</evidence>
<name>A0A9Q1KHE4_9CARY</name>
<dbReference type="SMART" id="SM00717">
    <property type="entry name" value="SANT"/>
    <property type="match status" value="2"/>
</dbReference>
<evidence type="ECO:0000256" key="2">
    <source>
        <dbReference type="ARBA" id="ARBA00022737"/>
    </source>
</evidence>
<evidence type="ECO:0000313" key="11">
    <source>
        <dbReference type="Proteomes" id="UP001153076"/>
    </source>
</evidence>
<dbReference type="Proteomes" id="UP001153076">
    <property type="component" value="Unassembled WGS sequence"/>
</dbReference>
<reference evidence="10" key="1">
    <citation type="submission" date="2022-04" db="EMBL/GenBank/DDBJ databases">
        <title>Carnegiea gigantea Genome sequencing and assembly v2.</title>
        <authorList>
            <person name="Copetti D."/>
            <person name="Sanderson M.J."/>
            <person name="Burquez A."/>
            <person name="Wojciechowski M.F."/>
        </authorList>
    </citation>
    <scope>NUCLEOTIDE SEQUENCE</scope>
    <source>
        <strain evidence="10">SGP5-SGP5p</strain>
        <tissue evidence="10">Aerial part</tissue>
    </source>
</reference>
<dbReference type="AlphaFoldDB" id="A0A9Q1KHE4"/>
<dbReference type="SUPFAM" id="SSF46689">
    <property type="entry name" value="Homeodomain-like"/>
    <property type="match status" value="1"/>
</dbReference>
<comment type="subcellular location">
    <subcellularLocation>
        <location evidence="1">Nucleus</location>
    </subcellularLocation>
</comment>
<dbReference type="PROSITE" id="PS51294">
    <property type="entry name" value="HTH_MYB"/>
    <property type="match status" value="2"/>
</dbReference>
<dbReference type="PANTHER" id="PTHR45675">
    <property type="entry name" value="MYB TRANSCRIPTION FACTOR-RELATED-RELATED"/>
    <property type="match status" value="1"/>
</dbReference>
<feature type="domain" description="Myb-like" evidence="8">
    <location>
        <begin position="13"/>
        <end position="65"/>
    </location>
</feature>
<proteinExistence type="predicted"/>
<keyword evidence="2" id="KW-0677">Repeat</keyword>
<evidence type="ECO:0000313" key="10">
    <source>
        <dbReference type="EMBL" id="KAJ8443005.1"/>
    </source>
</evidence>
<dbReference type="InterPro" id="IPR044676">
    <property type="entry name" value="EOBI/EOBII-like_plant"/>
</dbReference>
<dbReference type="InterPro" id="IPR017930">
    <property type="entry name" value="Myb_dom"/>
</dbReference>
<dbReference type="PANTHER" id="PTHR45675:SF17">
    <property type="entry name" value="MYB TRANSCRIPTION FACTOR"/>
    <property type="match status" value="1"/>
</dbReference>
<protein>
    <submittedName>
        <fullName evidence="10">Uncharacterized protein</fullName>
    </submittedName>
</protein>
<organism evidence="10 11">
    <name type="scientific">Carnegiea gigantea</name>
    <dbReference type="NCBI Taxonomy" id="171969"/>
    <lineage>
        <taxon>Eukaryota</taxon>
        <taxon>Viridiplantae</taxon>
        <taxon>Streptophyta</taxon>
        <taxon>Embryophyta</taxon>
        <taxon>Tracheophyta</taxon>
        <taxon>Spermatophyta</taxon>
        <taxon>Magnoliopsida</taxon>
        <taxon>eudicotyledons</taxon>
        <taxon>Gunneridae</taxon>
        <taxon>Pentapetalae</taxon>
        <taxon>Caryophyllales</taxon>
        <taxon>Cactineae</taxon>
        <taxon>Cactaceae</taxon>
        <taxon>Cactoideae</taxon>
        <taxon>Echinocereeae</taxon>
        <taxon>Carnegiea</taxon>
    </lineage>
</organism>
<dbReference type="FunFam" id="1.10.10.60:FF:000517">
    <property type="entry name" value="MYB-related transcription factor"/>
    <property type="match status" value="1"/>
</dbReference>
<dbReference type="GO" id="GO:0005634">
    <property type="term" value="C:nucleus"/>
    <property type="evidence" value="ECO:0007669"/>
    <property type="project" value="UniProtKB-SubCell"/>
</dbReference>
<keyword evidence="5" id="KW-0804">Transcription</keyword>
<keyword evidence="11" id="KW-1185">Reference proteome</keyword>
<evidence type="ECO:0000256" key="6">
    <source>
        <dbReference type="ARBA" id="ARBA00023242"/>
    </source>
</evidence>